<gene>
    <name evidence="2" type="ORF">CUN85_09635</name>
</gene>
<protein>
    <submittedName>
        <fullName evidence="2">Transcriptional regulator</fullName>
    </submittedName>
</protein>
<dbReference type="InterPro" id="IPR002831">
    <property type="entry name" value="Tscrpt_reg_TrmB_N"/>
</dbReference>
<comment type="caution">
    <text evidence="2">The sequence shown here is derived from an EMBL/GenBank/DDBJ whole genome shotgun (WGS) entry which is preliminary data.</text>
</comment>
<evidence type="ECO:0000313" key="2">
    <source>
        <dbReference type="EMBL" id="TGC08328.1"/>
    </source>
</evidence>
<name>A0A4E0QXW9_9EURY</name>
<dbReference type="Pfam" id="PF01978">
    <property type="entry name" value="TrmB"/>
    <property type="match status" value="1"/>
</dbReference>
<dbReference type="EMBL" id="PGGK01000010">
    <property type="protein sequence ID" value="TGC08328.1"/>
    <property type="molecule type" value="Genomic_DNA"/>
</dbReference>
<dbReference type="PANTHER" id="PTHR34293:SF1">
    <property type="entry name" value="HTH-TYPE TRANSCRIPTIONAL REGULATOR TRMBL2"/>
    <property type="match status" value="1"/>
</dbReference>
<dbReference type="AlphaFoldDB" id="A0A4E0QXW9"/>
<dbReference type="SUPFAM" id="SSF46785">
    <property type="entry name" value="Winged helix' DNA-binding domain"/>
    <property type="match status" value="1"/>
</dbReference>
<sequence length="270" mass="30408">MVSITMLLESLQNIGLTSYEARVFVALVKNEAATVSTLSSDSGVPSSAIYGALRKLEKKGIIEVQKTRPACYKCIPPEAAVNKLQRSFAEECDNILLELDRIYRISAQEEVEEAIWTISGVRNVMDKIIQLMGNAQEEILVLSSSMPFSMLAEKYSPLKKDYEAIIHLFNKKTCEGIKVRFVSSTENEACNLSKNIPLASIRVKTRLDLSCKLKSFVIMVDNSEILVYVITQEKENMDLKAIWTNGKEFSSTLSHLLNAEWELSKAYEHR</sequence>
<evidence type="ECO:0000259" key="1">
    <source>
        <dbReference type="Pfam" id="PF01978"/>
    </source>
</evidence>
<keyword evidence="3" id="KW-1185">Reference proteome</keyword>
<dbReference type="Proteomes" id="UP000297295">
    <property type="component" value="Unassembled WGS sequence"/>
</dbReference>
<evidence type="ECO:0000313" key="3">
    <source>
        <dbReference type="Proteomes" id="UP000297295"/>
    </source>
</evidence>
<dbReference type="PANTHER" id="PTHR34293">
    <property type="entry name" value="HTH-TYPE TRANSCRIPTIONAL REGULATOR TRMBL2"/>
    <property type="match status" value="1"/>
</dbReference>
<reference evidence="2 3" key="1">
    <citation type="submission" date="2017-11" db="EMBL/GenBank/DDBJ databases">
        <title>Isolation and Characterization of Methanogenic Archaea from Saline Meromictic Lake at Siberia.</title>
        <authorList>
            <person name="Shen Y."/>
            <person name="Huang H.-H."/>
            <person name="Lai M.-C."/>
            <person name="Chen S.-C."/>
        </authorList>
    </citation>
    <scope>NUCLEOTIDE SEQUENCE [LARGE SCALE GENOMIC DNA]</scope>
    <source>
        <strain evidence="2 3">SY-01</strain>
    </source>
</reference>
<organism evidence="2 3">
    <name type="scientific">Methanolobus halotolerans</name>
    <dbReference type="NCBI Taxonomy" id="2052935"/>
    <lineage>
        <taxon>Archaea</taxon>
        <taxon>Methanobacteriati</taxon>
        <taxon>Methanobacteriota</taxon>
        <taxon>Stenosarchaea group</taxon>
        <taxon>Methanomicrobia</taxon>
        <taxon>Methanosarcinales</taxon>
        <taxon>Methanosarcinaceae</taxon>
        <taxon>Methanolobus</taxon>
    </lineage>
</organism>
<feature type="domain" description="Transcription regulator TrmB N-terminal" evidence="1">
    <location>
        <begin position="11"/>
        <end position="78"/>
    </location>
</feature>
<dbReference type="InterPro" id="IPR036390">
    <property type="entry name" value="WH_DNA-bd_sf"/>
</dbReference>
<dbReference type="Gene3D" id="1.10.10.10">
    <property type="entry name" value="Winged helix-like DNA-binding domain superfamily/Winged helix DNA-binding domain"/>
    <property type="match status" value="1"/>
</dbReference>
<dbReference type="InterPro" id="IPR051797">
    <property type="entry name" value="TrmB-like"/>
</dbReference>
<accession>A0A4E0QXW9</accession>
<dbReference type="InterPro" id="IPR036388">
    <property type="entry name" value="WH-like_DNA-bd_sf"/>
</dbReference>
<proteinExistence type="predicted"/>